<dbReference type="PANTHER" id="PTHR42924:SF3">
    <property type="entry name" value="POLYMERASE_HISTIDINOL PHOSPHATASE N-TERMINAL DOMAIN-CONTAINING PROTEIN"/>
    <property type="match status" value="1"/>
</dbReference>
<evidence type="ECO:0000313" key="2">
    <source>
        <dbReference type="EMBL" id="HJB36927.1"/>
    </source>
</evidence>
<organism evidence="2 3">
    <name type="scientific">Candidatus Acutalibacter ornithocaccae</name>
    <dbReference type="NCBI Taxonomy" id="2838416"/>
    <lineage>
        <taxon>Bacteria</taxon>
        <taxon>Bacillati</taxon>
        <taxon>Bacillota</taxon>
        <taxon>Clostridia</taxon>
        <taxon>Eubacteriales</taxon>
        <taxon>Acutalibacteraceae</taxon>
        <taxon>Acutalibacter</taxon>
    </lineage>
</organism>
<dbReference type="InterPro" id="IPR003141">
    <property type="entry name" value="Pol/His_phosphatase_N"/>
</dbReference>
<accession>A0A9D2LX15</accession>
<dbReference type="SMART" id="SM00481">
    <property type="entry name" value="POLIIIAc"/>
    <property type="match status" value="1"/>
</dbReference>
<name>A0A9D2LX15_9FIRM</name>
<evidence type="ECO:0000259" key="1">
    <source>
        <dbReference type="SMART" id="SM00481"/>
    </source>
</evidence>
<evidence type="ECO:0000313" key="3">
    <source>
        <dbReference type="Proteomes" id="UP000824214"/>
    </source>
</evidence>
<dbReference type="SUPFAM" id="SSF89550">
    <property type="entry name" value="PHP domain-like"/>
    <property type="match status" value="1"/>
</dbReference>
<dbReference type="InterPro" id="IPR004013">
    <property type="entry name" value="PHP_dom"/>
</dbReference>
<dbReference type="InterPro" id="IPR016195">
    <property type="entry name" value="Pol/histidinol_Pase-like"/>
</dbReference>
<dbReference type="Gene3D" id="3.20.20.140">
    <property type="entry name" value="Metal-dependent hydrolases"/>
    <property type="match status" value="1"/>
</dbReference>
<dbReference type="PANTHER" id="PTHR42924">
    <property type="entry name" value="EXONUCLEASE"/>
    <property type="match status" value="1"/>
</dbReference>
<dbReference type="GO" id="GO:0004534">
    <property type="term" value="F:5'-3' RNA exonuclease activity"/>
    <property type="evidence" value="ECO:0007669"/>
    <property type="project" value="TreeGrafter"/>
</dbReference>
<dbReference type="Pfam" id="PF02811">
    <property type="entry name" value="PHP"/>
    <property type="match status" value="1"/>
</dbReference>
<dbReference type="Proteomes" id="UP000824214">
    <property type="component" value="Unassembled WGS sequence"/>
</dbReference>
<sequence>MNTYHYDLHIHSCLSPCGDNDMTPNNLVQMALLSGCDVIALTDHNTCRNAPAAMEAGARNGLLVIPGMELCTAEEAHVVCLFETLEGALEFDHYIYENMPHVKNRPEIFGEQRLLDGEDAPVGEEENLLLVSSFVGVDQVVGLAAQYGGVAFPAHVDRDSFSVIASLGAIPAEAGFTAAEVTRDCDLASFTQLHPELGGLPIFRDSDSHYLETLAGEPWELPLPELSIQAVLDAVRGRN</sequence>
<feature type="domain" description="Polymerase/histidinol phosphatase N-terminal" evidence="1">
    <location>
        <begin position="6"/>
        <end position="74"/>
    </location>
</feature>
<reference evidence="2" key="2">
    <citation type="submission" date="2021-04" db="EMBL/GenBank/DDBJ databases">
        <authorList>
            <person name="Gilroy R."/>
        </authorList>
    </citation>
    <scope>NUCLEOTIDE SEQUENCE</scope>
    <source>
        <strain evidence="2">ChiBcolR8-3208</strain>
    </source>
</reference>
<dbReference type="CDD" id="cd07432">
    <property type="entry name" value="PHP_HisPPase"/>
    <property type="match status" value="1"/>
</dbReference>
<dbReference type="GO" id="GO:0035312">
    <property type="term" value="F:5'-3' DNA exonuclease activity"/>
    <property type="evidence" value="ECO:0007669"/>
    <property type="project" value="TreeGrafter"/>
</dbReference>
<reference evidence="2" key="1">
    <citation type="journal article" date="2021" name="PeerJ">
        <title>Extensive microbial diversity within the chicken gut microbiome revealed by metagenomics and culture.</title>
        <authorList>
            <person name="Gilroy R."/>
            <person name="Ravi A."/>
            <person name="Getino M."/>
            <person name="Pursley I."/>
            <person name="Horton D.L."/>
            <person name="Alikhan N.F."/>
            <person name="Baker D."/>
            <person name="Gharbi K."/>
            <person name="Hall N."/>
            <person name="Watson M."/>
            <person name="Adriaenssens E.M."/>
            <person name="Foster-Nyarko E."/>
            <person name="Jarju S."/>
            <person name="Secka A."/>
            <person name="Antonio M."/>
            <person name="Oren A."/>
            <person name="Chaudhuri R.R."/>
            <person name="La Ragione R."/>
            <person name="Hildebrand F."/>
            <person name="Pallen M.J."/>
        </authorList>
    </citation>
    <scope>NUCLEOTIDE SEQUENCE</scope>
    <source>
        <strain evidence="2">ChiBcolR8-3208</strain>
    </source>
</reference>
<dbReference type="AlphaFoldDB" id="A0A9D2LX15"/>
<proteinExistence type="predicted"/>
<gene>
    <name evidence="2" type="ORF">H9942_02515</name>
</gene>
<dbReference type="InterPro" id="IPR052018">
    <property type="entry name" value="PHP_domain"/>
</dbReference>
<protein>
    <submittedName>
        <fullName evidence="2">PHP domain-containing protein</fullName>
    </submittedName>
</protein>
<comment type="caution">
    <text evidence="2">The sequence shown here is derived from an EMBL/GenBank/DDBJ whole genome shotgun (WGS) entry which is preliminary data.</text>
</comment>
<dbReference type="EMBL" id="DWXZ01000043">
    <property type="protein sequence ID" value="HJB36927.1"/>
    <property type="molecule type" value="Genomic_DNA"/>
</dbReference>